<reference evidence="7 8" key="1">
    <citation type="submission" date="2020-08" db="EMBL/GenBank/DDBJ databases">
        <authorList>
            <person name="Liu C."/>
            <person name="Sun Q."/>
        </authorList>
    </citation>
    <scope>NUCLEOTIDE SEQUENCE [LARGE SCALE GENOMIC DNA]</scope>
    <source>
        <strain evidence="7 8">NSJ-61</strain>
    </source>
</reference>
<evidence type="ECO:0000256" key="4">
    <source>
        <dbReference type="ARBA" id="ARBA00023163"/>
    </source>
</evidence>
<keyword evidence="5" id="KW-1133">Transmembrane helix</keyword>
<evidence type="ECO:0000259" key="6">
    <source>
        <dbReference type="PROSITE" id="PS50937"/>
    </source>
</evidence>
<dbReference type="InterPro" id="IPR000551">
    <property type="entry name" value="MerR-type_HTH_dom"/>
</dbReference>
<dbReference type="InterPro" id="IPR009061">
    <property type="entry name" value="DNA-bd_dom_put_sf"/>
</dbReference>
<name>A0A7G9GSZ5_9FIRM</name>
<dbReference type="GO" id="GO:0003700">
    <property type="term" value="F:DNA-binding transcription factor activity"/>
    <property type="evidence" value="ECO:0007669"/>
    <property type="project" value="InterPro"/>
</dbReference>
<organism evidence="7 8">
    <name type="scientific">[Eubacterium] hominis</name>
    <dbReference type="NCBI Taxonomy" id="2764325"/>
    <lineage>
        <taxon>Bacteria</taxon>
        <taxon>Bacillati</taxon>
        <taxon>Bacillota</taxon>
        <taxon>Erysipelotrichia</taxon>
        <taxon>Erysipelotrichales</taxon>
        <taxon>Erysipelotrichaceae</taxon>
        <taxon>Amedibacillus</taxon>
    </lineage>
</organism>
<dbReference type="InterPro" id="IPR047057">
    <property type="entry name" value="MerR_fam"/>
</dbReference>
<evidence type="ECO:0000313" key="8">
    <source>
        <dbReference type="Proteomes" id="UP000515856"/>
    </source>
</evidence>
<keyword evidence="3" id="KW-0238">DNA-binding</keyword>
<evidence type="ECO:0000256" key="5">
    <source>
        <dbReference type="SAM" id="Phobius"/>
    </source>
</evidence>
<evidence type="ECO:0000256" key="2">
    <source>
        <dbReference type="ARBA" id="ARBA00023015"/>
    </source>
</evidence>
<keyword evidence="2" id="KW-0805">Transcription regulation</keyword>
<proteinExistence type="predicted"/>
<feature type="transmembrane region" description="Helical" evidence="5">
    <location>
        <begin position="159"/>
        <end position="176"/>
    </location>
</feature>
<dbReference type="PANTHER" id="PTHR30204:SF69">
    <property type="entry name" value="MERR-FAMILY TRANSCRIPTIONAL REGULATOR"/>
    <property type="match status" value="1"/>
</dbReference>
<keyword evidence="4" id="KW-0804">Transcription</keyword>
<dbReference type="Pfam" id="PF13411">
    <property type="entry name" value="MerR_1"/>
    <property type="match status" value="1"/>
</dbReference>
<keyword evidence="5" id="KW-0472">Membrane</keyword>
<dbReference type="PANTHER" id="PTHR30204">
    <property type="entry name" value="REDOX-CYCLING DRUG-SENSING TRANSCRIPTIONAL ACTIVATOR SOXR"/>
    <property type="match status" value="1"/>
</dbReference>
<evidence type="ECO:0000313" key="7">
    <source>
        <dbReference type="EMBL" id="QNM13927.1"/>
    </source>
</evidence>
<dbReference type="AlphaFoldDB" id="A0A7G9GSZ5"/>
<protein>
    <submittedName>
        <fullName evidence="7">MerR family transcriptional regulator</fullName>
    </submittedName>
</protein>
<evidence type="ECO:0000256" key="1">
    <source>
        <dbReference type="ARBA" id="ARBA00022491"/>
    </source>
</evidence>
<dbReference type="GO" id="GO:0003677">
    <property type="term" value="F:DNA binding"/>
    <property type="evidence" value="ECO:0007669"/>
    <property type="project" value="UniProtKB-KW"/>
</dbReference>
<evidence type="ECO:0000256" key="3">
    <source>
        <dbReference type="ARBA" id="ARBA00023125"/>
    </source>
</evidence>
<keyword evidence="5" id="KW-0812">Transmembrane</keyword>
<feature type="domain" description="HTH merR-type" evidence="6">
    <location>
        <begin position="1"/>
        <end position="68"/>
    </location>
</feature>
<keyword evidence="1" id="KW-0678">Repressor</keyword>
<dbReference type="Gene3D" id="1.10.1660.10">
    <property type="match status" value="1"/>
</dbReference>
<gene>
    <name evidence="7" type="ORF">H9Q80_08315</name>
</gene>
<dbReference type="KEGG" id="ehn:H9Q80_08315"/>
<keyword evidence="8" id="KW-1185">Reference proteome</keyword>
<dbReference type="Proteomes" id="UP000515856">
    <property type="component" value="Chromosome"/>
</dbReference>
<dbReference type="EMBL" id="CP060636">
    <property type="protein sequence ID" value="QNM13927.1"/>
    <property type="molecule type" value="Genomic_DNA"/>
</dbReference>
<dbReference type="PROSITE" id="PS50937">
    <property type="entry name" value="HTH_MERR_2"/>
    <property type="match status" value="1"/>
</dbReference>
<dbReference type="CDD" id="cd00592">
    <property type="entry name" value="HTH_MerR-like"/>
    <property type="match status" value="1"/>
</dbReference>
<dbReference type="SMART" id="SM00422">
    <property type="entry name" value="HTH_MERR"/>
    <property type="match status" value="1"/>
</dbReference>
<sequence length="209" mass="25362">MLFHEVIKETGITKKALLYYEEKGLIEVLRNENGYREYREDQLLILWKIKVLRQLDFSISEIENILKKEHDEEIFQDHFNEIDKRMALCRIQKAYIKAVYNQKDETCSTYARMDQELKEEYEFQDSVKITMQEDNKQFTSKYFMEFMMGCFLLFCDKDWLPIVGLIMVLHVLYIFVRSSADQDGLLRVYISSMKELLRKWKRKNKREES</sequence>
<dbReference type="RefSeq" id="WP_117519104.1">
    <property type="nucleotide sequence ID" value="NZ_CP060636.1"/>
</dbReference>
<accession>A0A7G9GSZ5</accession>
<dbReference type="SUPFAM" id="SSF46955">
    <property type="entry name" value="Putative DNA-binding domain"/>
    <property type="match status" value="1"/>
</dbReference>